<reference evidence="2" key="1">
    <citation type="journal article" date="2015" name="Nature">
        <title>Complex archaea that bridge the gap between prokaryotes and eukaryotes.</title>
        <authorList>
            <person name="Spang A."/>
            <person name="Saw J.H."/>
            <person name="Jorgensen S.L."/>
            <person name="Zaremba-Niedzwiedzka K."/>
            <person name="Martijn J."/>
            <person name="Lind A.E."/>
            <person name="van Eijk R."/>
            <person name="Schleper C."/>
            <person name="Guy L."/>
            <person name="Ettema T.J."/>
        </authorList>
    </citation>
    <scope>NUCLEOTIDE SEQUENCE</scope>
</reference>
<dbReference type="SUPFAM" id="SSF48695">
    <property type="entry name" value="Multiheme cytochromes"/>
    <property type="match status" value="1"/>
</dbReference>
<dbReference type="Pfam" id="PF18582">
    <property type="entry name" value="HZS_alpha"/>
    <property type="match status" value="1"/>
</dbReference>
<gene>
    <name evidence="2" type="ORF">LCGC14_2533130</name>
</gene>
<feature type="non-terminal residue" evidence="2">
    <location>
        <position position="487"/>
    </location>
</feature>
<name>A0A0F9D4I7_9ZZZZ</name>
<organism evidence="2">
    <name type="scientific">marine sediment metagenome</name>
    <dbReference type="NCBI Taxonomy" id="412755"/>
    <lineage>
        <taxon>unclassified sequences</taxon>
        <taxon>metagenomes</taxon>
        <taxon>ecological metagenomes</taxon>
    </lineage>
</organism>
<accession>A0A0F9D4I7</accession>
<comment type="caution">
    <text evidence="2">The sequence shown here is derived from an EMBL/GenBank/DDBJ whole genome shotgun (WGS) entry which is preliminary data.</text>
</comment>
<protein>
    <recommendedName>
        <fullName evidence="1">Hydrazine synthase alpha subunit middle domain-containing protein</fullName>
    </recommendedName>
</protein>
<evidence type="ECO:0000259" key="1">
    <source>
        <dbReference type="Pfam" id="PF18582"/>
    </source>
</evidence>
<dbReference type="InterPro" id="IPR036280">
    <property type="entry name" value="Multihaem_cyt_sf"/>
</dbReference>
<feature type="non-terminal residue" evidence="2">
    <location>
        <position position="1"/>
    </location>
</feature>
<dbReference type="EMBL" id="LAZR01041154">
    <property type="protein sequence ID" value="KKL12701.1"/>
    <property type="molecule type" value="Genomic_DNA"/>
</dbReference>
<feature type="domain" description="Hydrazine synthase alpha subunit middle" evidence="1">
    <location>
        <begin position="194"/>
        <end position="286"/>
    </location>
</feature>
<dbReference type="AlphaFoldDB" id="A0A0F9D4I7"/>
<dbReference type="InterPro" id="IPR040698">
    <property type="entry name" value="HZS_alpha_mid"/>
</dbReference>
<sequence length="487" mass="53738">IEMDNTPWVLPDGRILYMRWEYVDRSQVQFHHLWTCNPDGTNQTIYYGNMHPTGVFLDAKPIPGTNQIVMSNIPGHGSNEHFGYMAIASGQHGPNAPGGIKNISKGGNYRDPYPLSADAFLVVVGDHAIALMNGRGETETLYTAQGHPVQEPRPVIRRPREQVLSPRIDLAQDSATVFLSDVYSGRQMAGVERGAVKQLLVMEDLPKPANFTGGGSQPIGHGVTSTIKRILGTVPVEPDGSACFEGPPLRSVYFALLDENGRSIKQMRSFVTLQPGEKLSCVGCHEPRQQTPGKRPRVGQMAMGREPSKIAPIADVPPIMDFPRDIQPIFDRHCVECHNPDKPEGTVVLSGDRGPVFSLSYYSLYLHWQIKDTQGVPRNDSGRQYGNDRPYVTYSSASPLMKMIEPSHYDVQLSPHEEKLVRLWIDVGATYPGTYAAYGTGQIGGDWAHHEFSRELADDWPSTGPAVEAVARRCGACHSNKQLPYQG</sequence>
<evidence type="ECO:0000313" key="2">
    <source>
        <dbReference type="EMBL" id="KKL12701.1"/>
    </source>
</evidence>
<proteinExistence type="predicted"/>